<reference evidence="6 7" key="1">
    <citation type="submission" date="2021-03" db="EMBL/GenBank/DDBJ databases">
        <title>Genomic Encyclopedia of Type Strains, Phase IV (KMG-IV): sequencing the most valuable type-strain genomes for metagenomic binning, comparative biology and taxonomic classification.</title>
        <authorList>
            <person name="Goeker M."/>
        </authorList>
    </citation>
    <scope>NUCLEOTIDE SEQUENCE [LARGE SCALE GENOMIC DNA]</scope>
    <source>
        <strain evidence="6 7">DSM 27138</strain>
    </source>
</reference>
<feature type="domain" description="HTH lacI-type" evidence="4">
    <location>
        <begin position="2"/>
        <end position="56"/>
    </location>
</feature>
<dbReference type="SMART" id="SM00354">
    <property type="entry name" value="HTH_LACI"/>
    <property type="match status" value="1"/>
</dbReference>
<dbReference type="GO" id="GO:0003677">
    <property type="term" value="F:DNA binding"/>
    <property type="evidence" value="ECO:0007669"/>
    <property type="project" value="UniProtKB-KW"/>
</dbReference>
<evidence type="ECO:0000313" key="6">
    <source>
        <dbReference type="EMBL" id="MBP2018557.1"/>
    </source>
</evidence>
<dbReference type="SUPFAM" id="SSF47413">
    <property type="entry name" value="lambda repressor-like DNA-binding domains"/>
    <property type="match status" value="1"/>
</dbReference>
<sequence>MANIKDVARLAGVSPSTVSRVVAGSSRISPETQARVREAMKVLNYYPNANARSLVRRATNAVGVIIARPAEQAFANPFFPEVLRGIGAELHRHGYDLVLTMTTTPEEEHAACLRLLKQRRVDGVILTSSRVHDALLEELVAGEYPFVLIGRAGEGQPVSWVNNDNVAVGEMAVEHLVGRGHQRIALINGPEELTVSLDRRQGFRQAMARYKLDLPSEYEVEGEFTKDGGYRAMVRLLTLPQPPTAVFCADDAMAVGALMVLKERGLTRQVALIGVNDDPLTALLDPPLSTVRIPVFDLGSTAARLLLDGLQHGVTGPRQVVLPSQLVVRESTNWTL</sequence>
<dbReference type="Pfam" id="PF00356">
    <property type="entry name" value="LacI"/>
    <property type="match status" value="1"/>
</dbReference>
<feature type="domain" description="HTH cro/C1-type" evidence="5">
    <location>
        <begin position="5"/>
        <end position="46"/>
    </location>
</feature>
<comment type="caution">
    <text evidence="6">The sequence shown here is derived from an EMBL/GenBank/DDBJ whole genome shotgun (WGS) entry which is preliminary data.</text>
</comment>
<dbReference type="Pfam" id="PF13377">
    <property type="entry name" value="Peripla_BP_3"/>
    <property type="match status" value="1"/>
</dbReference>
<dbReference type="CDD" id="cd06267">
    <property type="entry name" value="PBP1_LacI_sugar_binding-like"/>
    <property type="match status" value="1"/>
</dbReference>
<dbReference type="InterPro" id="IPR028082">
    <property type="entry name" value="Peripla_BP_I"/>
</dbReference>
<dbReference type="CDD" id="cd01392">
    <property type="entry name" value="HTH_LacI"/>
    <property type="match status" value="1"/>
</dbReference>
<evidence type="ECO:0000256" key="3">
    <source>
        <dbReference type="ARBA" id="ARBA00023163"/>
    </source>
</evidence>
<dbReference type="PANTHER" id="PTHR30146:SF109">
    <property type="entry name" value="HTH-TYPE TRANSCRIPTIONAL REGULATOR GALS"/>
    <property type="match status" value="1"/>
</dbReference>
<dbReference type="PANTHER" id="PTHR30146">
    <property type="entry name" value="LACI-RELATED TRANSCRIPTIONAL REPRESSOR"/>
    <property type="match status" value="1"/>
</dbReference>
<dbReference type="PROSITE" id="PS50932">
    <property type="entry name" value="HTH_LACI_2"/>
    <property type="match status" value="1"/>
</dbReference>
<dbReference type="EMBL" id="JAGGLG010000014">
    <property type="protein sequence ID" value="MBP2018557.1"/>
    <property type="molecule type" value="Genomic_DNA"/>
</dbReference>
<evidence type="ECO:0000259" key="4">
    <source>
        <dbReference type="PROSITE" id="PS50932"/>
    </source>
</evidence>
<dbReference type="InterPro" id="IPR046335">
    <property type="entry name" value="LacI/GalR-like_sensor"/>
</dbReference>
<dbReference type="RefSeq" id="WP_209466684.1">
    <property type="nucleotide sequence ID" value="NZ_JAGGLG010000014.1"/>
</dbReference>
<dbReference type="PROSITE" id="PS00356">
    <property type="entry name" value="HTH_LACI_1"/>
    <property type="match status" value="1"/>
</dbReference>
<evidence type="ECO:0000313" key="7">
    <source>
        <dbReference type="Proteomes" id="UP001519289"/>
    </source>
</evidence>
<name>A0ABS4JSP4_9FIRM</name>
<dbReference type="Proteomes" id="UP001519289">
    <property type="component" value="Unassembled WGS sequence"/>
</dbReference>
<protein>
    <submittedName>
        <fullName evidence="6">DNA-binding LacI/PurR family transcriptional regulator</fullName>
    </submittedName>
</protein>
<evidence type="ECO:0000256" key="2">
    <source>
        <dbReference type="ARBA" id="ARBA00023125"/>
    </source>
</evidence>
<dbReference type="InterPro" id="IPR010982">
    <property type="entry name" value="Lambda_DNA-bd_dom_sf"/>
</dbReference>
<dbReference type="SUPFAM" id="SSF53822">
    <property type="entry name" value="Periplasmic binding protein-like I"/>
    <property type="match status" value="1"/>
</dbReference>
<evidence type="ECO:0000256" key="1">
    <source>
        <dbReference type="ARBA" id="ARBA00023015"/>
    </source>
</evidence>
<keyword evidence="2 6" id="KW-0238">DNA-binding</keyword>
<organism evidence="6 7">
    <name type="scientific">Symbiobacterium terraclitae</name>
    <dbReference type="NCBI Taxonomy" id="557451"/>
    <lineage>
        <taxon>Bacteria</taxon>
        <taxon>Bacillati</taxon>
        <taxon>Bacillota</taxon>
        <taxon>Clostridia</taxon>
        <taxon>Eubacteriales</taxon>
        <taxon>Symbiobacteriaceae</taxon>
        <taxon>Symbiobacterium</taxon>
    </lineage>
</organism>
<gene>
    <name evidence="6" type="ORF">J2Z79_001972</name>
</gene>
<dbReference type="PROSITE" id="PS50943">
    <property type="entry name" value="HTH_CROC1"/>
    <property type="match status" value="1"/>
</dbReference>
<evidence type="ECO:0000259" key="5">
    <source>
        <dbReference type="PROSITE" id="PS50943"/>
    </source>
</evidence>
<dbReference type="Gene3D" id="3.40.50.2300">
    <property type="match status" value="2"/>
</dbReference>
<dbReference type="InterPro" id="IPR001387">
    <property type="entry name" value="Cro/C1-type_HTH"/>
</dbReference>
<keyword evidence="1" id="KW-0805">Transcription regulation</keyword>
<dbReference type="InterPro" id="IPR000843">
    <property type="entry name" value="HTH_LacI"/>
</dbReference>
<keyword evidence="7" id="KW-1185">Reference proteome</keyword>
<keyword evidence="3" id="KW-0804">Transcription</keyword>
<accession>A0ABS4JSP4</accession>
<dbReference type="Gene3D" id="1.10.260.40">
    <property type="entry name" value="lambda repressor-like DNA-binding domains"/>
    <property type="match status" value="1"/>
</dbReference>
<proteinExistence type="predicted"/>